<dbReference type="PANTHER" id="PTHR34835:SF90">
    <property type="entry name" value="AMINOTRANSFERASE-LIKE PLANT MOBILE DOMAIN-CONTAINING PROTEIN"/>
    <property type="match status" value="1"/>
</dbReference>
<evidence type="ECO:0000313" key="3">
    <source>
        <dbReference type="Proteomes" id="UP000595140"/>
    </source>
</evidence>
<dbReference type="PANTHER" id="PTHR34835">
    <property type="entry name" value="OS07G0283600 PROTEIN-RELATED"/>
    <property type="match status" value="1"/>
</dbReference>
<evidence type="ECO:0008006" key="4">
    <source>
        <dbReference type="Google" id="ProtNLM"/>
    </source>
</evidence>
<protein>
    <recommendedName>
        <fullName evidence="4">Ubiquitin-like protease family profile domain-containing protein</fullName>
    </recommendedName>
</protein>
<feature type="compositionally biased region" description="Basic residues" evidence="1">
    <location>
        <begin position="1"/>
        <end position="10"/>
    </location>
</feature>
<dbReference type="EMBL" id="OOIL02000923">
    <property type="protein sequence ID" value="VFQ70678.1"/>
    <property type="molecule type" value="Genomic_DNA"/>
</dbReference>
<evidence type="ECO:0000313" key="2">
    <source>
        <dbReference type="EMBL" id="VFQ70678.1"/>
    </source>
</evidence>
<feature type="compositionally biased region" description="Basic and acidic residues" evidence="1">
    <location>
        <begin position="11"/>
        <end position="29"/>
    </location>
</feature>
<accession>A0A484L302</accession>
<evidence type="ECO:0000256" key="1">
    <source>
        <dbReference type="SAM" id="MobiDB-lite"/>
    </source>
</evidence>
<dbReference type="SUPFAM" id="SSF54001">
    <property type="entry name" value="Cysteine proteinases"/>
    <property type="match status" value="1"/>
</dbReference>
<reference evidence="2 3" key="1">
    <citation type="submission" date="2018-04" db="EMBL/GenBank/DDBJ databases">
        <authorList>
            <person name="Vogel A."/>
        </authorList>
    </citation>
    <scope>NUCLEOTIDE SEQUENCE [LARGE SCALE GENOMIC DNA]</scope>
</reference>
<feature type="region of interest" description="Disordered" evidence="1">
    <location>
        <begin position="1"/>
        <end position="78"/>
    </location>
</feature>
<dbReference type="InterPro" id="IPR038765">
    <property type="entry name" value="Papain-like_cys_pep_sf"/>
</dbReference>
<dbReference type="Proteomes" id="UP000595140">
    <property type="component" value="Unassembled WGS sequence"/>
</dbReference>
<dbReference type="AlphaFoldDB" id="A0A484L302"/>
<name>A0A484L302_9ASTE</name>
<keyword evidence="3" id="KW-1185">Reference proteome</keyword>
<dbReference type="OrthoDB" id="1749738at2759"/>
<gene>
    <name evidence="2" type="ORF">CCAM_LOCUS12454</name>
</gene>
<sequence length="446" mass="51304">MLVQLKKRPKRDAEHVDLGEEKDDGSKDADDVEKEDKDDDEVMDCAGNDAEDPEHEGDSSDSDDDFEEPPKKNISVDIPQPVNSKVAIVVKKRKDGLRKMKEKYMRIKTRSSPHVLQGVLDALNNIQKQEIEKIGFGSILRLRLTELLAKLGYWVVKNFNPRSSTLELPKHVRLHISIEDVEHVLGLPRGNIKISNKARSEKCSLVEEWRAEFGKKDNRITPLELGQKLLTYEEGGNIANIDSVVRLNWCEYVHRTLIDSAIRWEDGKIAAQEKLKKEVELMMKQVKELTNSVEIPTFEGRNDPEKFSREEVVFKKGKFWLSREDICSLDILKHISKKVLDAWCVILNLREKYRSNTSPLRLFAKKLDCVVNGGHEDNSLETTRLMFNDAMKSAWDDAEDSFNWGKPELFFFPIMQTNWCYVLCVDLKGRRCDILDSSSAKAKNEE</sequence>
<proteinExistence type="predicted"/>
<feature type="compositionally biased region" description="Acidic residues" evidence="1">
    <location>
        <begin position="30"/>
        <end position="67"/>
    </location>
</feature>
<organism evidence="2 3">
    <name type="scientific">Cuscuta campestris</name>
    <dbReference type="NCBI Taxonomy" id="132261"/>
    <lineage>
        <taxon>Eukaryota</taxon>
        <taxon>Viridiplantae</taxon>
        <taxon>Streptophyta</taxon>
        <taxon>Embryophyta</taxon>
        <taxon>Tracheophyta</taxon>
        <taxon>Spermatophyta</taxon>
        <taxon>Magnoliopsida</taxon>
        <taxon>eudicotyledons</taxon>
        <taxon>Gunneridae</taxon>
        <taxon>Pentapetalae</taxon>
        <taxon>asterids</taxon>
        <taxon>lamiids</taxon>
        <taxon>Solanales</taxon>
        <taxon>Convolvulaceae</taxon>
        <taxon>Cuscuteae</taxon>
        <taxon>Cuscuta</taxon>
        <taxon>Cuscuta subgen. Grammica</taxon>
        <taxon>Cuscuta sect. Cleistogrammica</taxon>
    </lineage>
</organism>
<dbReference type="Gene3D" id="3.40.395.10">
    <property type="entry name" value="Adenoviral Proteinase, Chain A"/>
    <property type="match status" value="1"/>
</dbReference>